<dbReference type="EMBL" id="FLQY01000268">
    <property type="protein sequence ID" value="SBT09716.1"/>
    <property type="molecule type" value="Genomic_DNA"/>
</dbReference>
<evidence type="ECO:0000313" key="1">
    <source>
        <dbReference type="EMBL" id="SBT09716.1"/>
    </source>
</evidence>
<gene>
    <name evidence="1" type="ORF">PROAA_340032</name>
</gene>
<proteinExistence type="predicted"/>
<accession>A0A1A8XYD9</accession>
<reference evidence="1 2" key="1">
    <citation type="submission" date="2016-06" db="EMBL/GenBank/DDBJ databases">
        <authorList>
            <person name="Kjaerup R.B."/>
            <person name="Dalgaard T.S."/>
            <person name="Juul-Madsen H.R."/>
        </authorList>
    </citation>
    <scope>NUCLEOTIDE SEQUENCE [LARGE SCALE GENOMIC DNA]</scope>
    <source>
        <strain evidence="1">2</strain>
    </source>
</reference>
<organism evidence="1 2">
    <name type="scientific">Candidatus Propionivibrio aalborgensis</name>
    <dbReference type="NCBI Taxonomy" id="1860101"/>
    <lineage>
        <taxon>Bacteria</taxon>
        <taxon>Pseudomonadati</taxon>
        <taxon>Pseudomonadota</taxon>
        <taxon>Betaproteobacteria</taxon>
        <taxon>Rhodocyclales</taxon>
        <taxon>Rhodocyclaceae</taxon>
        <taxon>Propionivibrio</taxon>
    </lineage>
</organism>
<keyword evidence="2" id="KW-1185">Reference proteome</keyword>
<evidence type="ECO:0000313" key="2">
    <source>
        <dbReference type="Proteomes" id="UP000199600"/>
    </source>
</evidence>
<protein>
    <submittedName>
        <fullName evidence="1">Uncharacterized protein</fullName>
    </submittedName>
</protein>
<dbReference type="AlphaFoldDB" id="A0A1A8XYD9"/>
<sequence>MAHSPASTYRPAGRAEITPVLADHRVVAAFAAQLSGGGLGGGAASRGFEYAHLLQWYAFFIEDAEHRVAVDHKLREVGDG</sequence>
<name>A0A1A8XYD9_9RHOO</name>
<dbReference type="Proteomes" id="UP000199600">
    <property type="component" value="Unassembled WGS sequence"/>
</dbReference>